<sequence length="219" mass="25395">MSHEALAITKRFNSQKSWLEDNKVNLVLDLDHTLVHTIRTQQLSESEKYLADEAESRTDLWRFYSGCTLNDMLIKLRPYVHQFLKEASEMFSIVVSSRESPGVNKTLDLVLADERGIVIVDDTRSVWPHHKKNFLQIAKYEYFIESSSECNEEKKRDESEENGALASVLRFLKEVHKGFFCDMSEEEMDSMDVRPLLQEPSFVSVERKRKVPAGSVFKV</sequence>
<comment type="caution">
    <text evidence="8">The sequence shown here is derived from an EMBL/GenBank/DDBJ whole genome shotgun (WGS) entry which is preliminary data.</text>
</comment>
<dbReference type="PROSITE" id="PS50969">
    <property type="entry name" value="FCP1"/>
    <property type="match status" value="1"/>
</dbReference>
<dbReference type="GO" id="GO:0005634">
    <property type="term" value="C:nucleus"/>
    <property type="evidence" value="ECO:0007669"/>
    <property type="project" value="UniProtKB-SubCell"/>
</dbReference>
<dbReference type="GO" id="GO:0004722">
    <property type="term" value="F:protein serine/threonine phosphatase activity"/>
    <property type="evidence" value="ECO:0007669"/>
    <property type="project" value="UniProtKB-EC"/>
</dbReference>
<dbReference type="SMART" id="SM00577">
    <property type="entry name" value="CPDc"/>
    <property type="match status" value="1"/>
</dbReference>
<comment type="catalytic activity">
    <reaction evidence="6">
        <text>O-phospho-L-threonyl-[protein] + H2O = L-threonyl-[protein] + phosphate</text>
        <dbReference type="Rhea" id="RHEA:47004"/>
        <dbReference type="Rhea" id="RHEA-COMP:11060"/>
        <dbReference type="Rhea" id="RHEA-COMP:11605"/>
        <dbReference type="ChEBI" id="CHEBI:15377"/>
        <dbReference type="ChEBI" id="CHEBI:30013"/>
        <dbReference type="ChEBI" id="CHEBI:43474"/>
        <dbReference type="ChEBI" id="CHEBI:61977"/>
        <dbReference type="EC" id="3.1.3.16"/>
    </reaction>
</comment>
<dbReference type="AlphaFoldDB" id="A0ABC8J3B3"/>
<comment type="catalytic activity">
    <reaction evidence="5">
        <text>O-phospho-L-seryl-[protein] + H2O = L-seryl-[protein] + phosphate</text>
        <dbReference type="Rhea" id="RHEA:20629"/>
        <dbReference type="Rhea" id="RHEA-COMP:9863"/>
        <dbReference type="Rhea" id="RHEA-COMP:11604"/>
        <dbReference type="ChEBI" id="CHEBI:15377"/>
        <dbReference type="ChEBI" id="CHEBI:29999"/>
        <dbReference type="ChEBI" id="CHEBI:43474"/>
        <dbReference type="ChEBI" id="CHEBI:83421"/>
        <dbReference type="EC" id="3.1.3.16"/>
    </reaction>
</comment>
<proteinExistence type="predicted"/>
<evidence type="ECO:0000256" key="4">
    <source>
        <dbReference type="ARBA" id="ARBA00023242"/>
    </source>
</evidence>
<dbReference type="EMBL" id="CAKOAT010057377">
    <property type="protein sequence ID" value="CAH8302746.1"/>
    <property type="molecule type" value="Genomic_DNA"/>
</dbReference>
<dbReference type="InterPro" id="IPR004274">
    <property type="entry name" value="FCP1_dom"/>
</dbReference>
<evidence type="ECO:0000313" key="8">
    <source>
        <dbReference type="EMBL" id="CAH8302746.1"/>
    </source>
</evidence>
<dbReference type="Proteomes" id="UP001642260">
    <property type="component" value="Unassembled WGS sequence"/>
</dbReference>
<dbReference type="InterPro" id="IPR039189">
    <property type="entry name" value="Fcp1"/>
</dbReference>
<dbReference type="Gene3D" id="3.40.50.1000">
    <property type="entry name" value="HAD superfamily/HAD-like"/>
    <property type="match status" value="2"/>
</dbReference>
<reference evidence="8 9" key="1">
    <citation type="submission" date="2022-03" db="EMBL/GenBank/DDBJ databases">
        <authorList>
            <person name="Macdonald S."/>
            <person name="Ahmed S."/>
            <person name="Newling K."/>
        </authorList>
    </citation>
    <scope>NUCLEOTIDE SEQUENCE [LARGE SCALE GENOMIC DNA]</scope>
</reference>
<evidence type="ECO:0000256" key="6">
    <source>
        <dbReference type="ARBA" id="ARBA00048336"/>
    </source>
</evidence>
<dbReference type="InterPro" id="IPR036412">
    <property type="entry name" value="HAD-like_sf"/>
</dbReference>
<name>A0ABC8J3B3_ERUVS</name>
<keyword evidence="3" id="KW-0378">Hydrolase</keyword>
<keyword evidence="4" id="KW-0539">Nucleus</keyword>
<gene>
    <name evidence="8" type="ORF">ERUC_LOCUS3262</name>
</gene>
<feature type="domain" description="FCP1 homology" evidence="7">
    <location>
        <begin position="19"/>
        <end position="200"/>
    </location>
</feature>
<dbReference type="SUPFAM" id="SSF56784">
    <property type="entry name" value="HAD-like"/>
    <property type="match status" value="1"/>
</dbReference>
<evidence type="ECO:0000256" key="2">
    <source>
        <dbReference type="ARBA" id="ARBA00013081"/>
    </source>
</evidence>
<protein>
    <recommendedName>
        <fullName evidence="2">protein-serine/threonine phosphatase</fullName>
        <ecNumber evidence="2">3.1.3.16</ecNumber>
    </recommendedName>
</protein>
<accession>A0ABC8J3B3</accession>
<dbReference type="PANTHER" id="PTHR23081">
    <property type="entry name" value="RNA POLYMERASE II CTD PHOSPHATASE"/>
    <property type="match status" value="1"/>
</dbReference>
<dbReference type="EC" id="3.1.3.16" evidence="2"/>
<dbReference type="PANTHER" id="PTHR23081:SF21">
    <property type="entry name" value="RNA POLYMERASE II C-TERMINAL DOMAIN PHOSPHATASE-LIKE-RELATED"/>
    <property type="match status" value="1"/>
</dbReference>
<dbReference type="Pfam" id="PF03031">
    <property type="entry name" value="NIF"/>
    <property type="match status" value="2"/>
</dbReference>
<comment type="subcellular location">
    <subcellularLocation>
        <location evidence="1">Nucleus</location>
    </subcellularLocation>
</comment>
<keyword evidence="9" id="KW-1185">Reference proteome</keyword>
<organism evidence="8 9">
    <name type="scientific">Eruca vesicaria subsp. sativa</name>
    <name type="common">Garden rocket</name>
    <name type="synonym">Eruca sativa</name>
    <dbReference type="NCBI Taxonomy" id="29727"/>
    <lineage>
        <taxon>Eukaryota</taxon>
        <taxon>Viridiplantae</taxon>
        <taxon>Streptophyta</taxon>
        <taxon>Embryophyta</taxon>
        <taxon>Tracheophyta</taxon>
        <taxon>Spermatophyta</taxon>
        <taxon>Magnoliopsida</taxon>
        <taxon>eudicotyledons</taxon>
        <taxon>Gunneridae</taxon>
        <taxon>Pentapetalae</taxon>
        <taxon>rosids</taxon>
        <taxon>malvids</taxon>
        <taxon>Brassicales</taxon>
        <taxon>Brassicaceae</taxon>
        <taxon>Brassiceae</taxon>
        <taxon>Eruca</taxon>
    </lineage>
</organism>
<dbReference type="InterPro" id="IPR023214">
    <property type="entry name" value="HAD_sf"/>
</dbReference>
<evidence type="ECO:0000256" key="5">
    <source>
        <dbReference type="ARBA" id="ARBA00047761"/>
    </source>
</evidence>
<evidence type="ECO:0000256" key="1">
    <source>
        <dbReference type="ARBA" id="ARBA00004123"/>
    </source>
</evidence>
<evidence type="ECO:0000313" key="9">
    <source>
        <dbReference type="Proteomes" id="UP001642260"/>
    </source>
</evidence>
<evidence type="ECO:0000256" key="3">
    <source>
        <dbReference type="ARBA" id="ARBA00022801"/>
    </source>
</evidence>
<evidence type="ECO:0000259" key="7">
    <source>
        <dbReference type="PROSITE" id="PS50969"/>
    </source>
</evidence>